<reference evidence="1 2" key="1">
    <citation type="journal article" date="2020" name="Mol. Plant">
        <title>The Chromosome-Based Rubber Tree Genome Provides New Insights into Spurge Genome Evolution and Rubber Biosynthesis.</title>
        <authorList>
            <person name="Liu J."/>
            <person name="Shi C."/>
            <person name="Shi C.C."/>
            <person name="Li W."/>
            <person name="Zhang Q.J."/>
            <person name="Zhang Y."/>
            <person name="Li K."/>
            <person name="Lu H.F."/>
            <person name="Shi C."/>
            <person name="Zhu S.T."/>
            <person name="Xiao Z.Y."/>
            <person name="Nan H."/>
            <person name="Yue Y."/>
            <person name="Zhu X.G."/>
            <person name="Wu Y."/>
            <person name="Hong X.N."/>
            <person name="Fan G.Y."/>
            <person name="Tong Y."/>
            <person name="Zhang D."/>
            <person name="Mao C.L."/>
            <person name="Liu Y.L."/>
            <person name="Hao S.J."/>
            <person name="Liu W.Q."/>
            <person name="Lv M.Q."/>
            <person name="Zhang H.B."/>
            <person name="Liu Y."/>
            <person name="Hu-Tang G.R."/>
            <person name="Wang J.P."/>
            <person name="Wang J.H."/>
            <person name="Sun Y.H."/>
            <person name="Ni S.B."/>
            <person name="Chen W.B."/>
            <person name="Zhang X.C."/>
            <person name="Jiao Y.N."/>
            <person name="Eichler E.E."/>
            <person name="Li G.H."/>
            <person name="Liu X."/>
            <person name="Gao L.Z."/>
        </authorList>
    </citation>
    <scope>NUCLEOTIDE SEQUENCE [LARGE SCALE GENOMIC DNA]</scope>
    <source>
        <strain evidence="2">cv. GT1</strain>
        <tissue evidence="1">Leaf</tissue>
    </source>
</reference>
<organism evidence="1 2">
    <name type="scientific">Hevea brasiliensis</name>
    <name type="common">Para rubber tree</name>
    <name type="synonym">Siphonia brasiliensis</name>
    <dbReference type="NCBI Taxonomy" id="3981"/>
    <lineage>
        <taxon>Eukaryota</taxon>
        <taxon>Viridiplantae</taxon>
        <taxon>Streptophyta</taxon>
        <taxon>Embryophyta</taxon>
        <taxon>Tracheophyta</taxon>
        <taxon>Spermatophyta</taxon>
        <taxon>Magnoliopsida</taxon>
        <taxon>eudicotyledons</taxon>
        <taxon>Gunneridae</taxon>
        <taxon>Pentapetalae</taxon>
        <taxon>rosids</taxon>
        <taxon>fabids</taxon>
        <taxon>Malpighiales</taxon>
        <taxon>Euphorbiaceae</taxon>
        <taxon>Crotonoideae</taxon>
        <taxon>Micrandreae</taxon>
        <taxon>Hevea</taxon>
    </lineage>
</organism>
<dbReference type="InterPro" id="IPR014974">
    <property type="entry name" value="DUF1833"/>
</dbReference>
<comment type="caution">
    <text evidence="1">The sequence shown here is derived from an EMBL/GenBank/DDBJ whole genome shotgun (WGS) entry which is preliminary data.</text>
</comment>
<protein>
    <submittedName>
        <fullName evidence="1">Uncharacterized protein</fullName>
    </submittedName>
</protein>
<dbReference type="Pfam" id="PF08875">
    <property type="entry name" value="DUF1833"/>
    <property type="match status" value="1"/>
</dbReference>
<dbReference type="AlphaFoldDB" id="A0A6A6K1T6"/>
<gene>
    <name evidence="1" type="ORF">GH714_044127</name>
</gene>
<accession>A0A6A6K1T6</accession>
<proteinExistence type="predicted"/>
<evidence type="ECO:0000313" key="2">
    <source>
        <dbReference type="Proteomes" id="UP000467840"/>
    </source>
</evidence>
<sequence>MSEHRFWFCYARTKLDLETAYRLVKRRVTMSEASVLAAYKRNWPLTLKARWISHVEITHVIALEAIPVCCRTSDLTATLETGETVTFEATPMGVAEGGNTNDTDQQASFTLPDVGICLTMRFPNSARHILMRRCSRSALFVITDLSYPSRGPVTHRNCWHHVINVRADAGWRHHFRRSFTPAAANDMFLSGQHQTARAYSGLRPQDLDAVLMGCRHGGRIVLAFRVYYKGYISPVNARRKWLN</sequence>
<name>A0A6A6K1T6_HEVBR</name>
<keyword evidence="2" id="KW-1185">Reference proteome</keyword>
<evidence type="ECO:0000313" key="1">
    <source>
        <dbReference type="EMBL" id="KAF2282283.1"/>
    </source>
</evidence>
<dbReference type="EMBL" id="JAAGAX010000379">
    <property type="protein sequence ID" value="KAF2282283.1"/>
    <property type="molecule type" value="Genomic_DNA"/>
</dbReference>
<dbReference type="Proteomes" id="UP000467840">
    <property type="component" value="Unassembled WGS sequence"/>
</dbReference>